<reference evidence="3" key="1">
    <citation type="submission" date="2022-11" db="EMBL/GenBank/DDBJ databases">
        <authorList>
            <person name="Hyden B.L."/>
            <person name="Feng K."/>
            <person name="Yates T."/>
            <person name="Jawdy S."/>
            <person name="Smart L.B."/>
            <person name="Muchero W."/>
        </authorList>
    </citation>
    <scope>NUCLEOTIDE SEQUENCE</scope>
    <source>
        <tissue evidence="3">Shoot tip</tissue>
    </source>
</reference>
<organism evidence="3 4">
    <name type="scientific">Salix viminalis</name>
    <name type="common">Common osier</name>
    <name type="synonym">Basket willow</name>
    <dbReference type="NCBI Taxonomy" id="40686"/>
    <lineage>
        <taxon>Eukaryota</taxon>
        <taxon>Viridiplantae</taxon>
        <taxon>Streptophyta</taxon>
        <taxon>Embryophyta</taxon>
        <taxon>Tracheophyta</taxon>
        <taxon>Spermatophyta</taxon>
        <taxon>Magnoliopsida</taxon>
        <taxon>eudicotyledons</taxon>
        <taxon>Gunneridae</taxon>
        <taxon>Pentapetalae</taxon>
        <taxon>rosids</taxon>
        <taxon>fabids</taxon>
        <taxon>Malpighiales</taxon>
        <taxon>Salicaceae</taxon>
        <taxon>Saliceae</taxon>
        <taxon>Salix</taxon>
    </lineage>
</organism>
<dbReference type="OrthoDB" id="849214at2759"/>
<gene>
    <name evidence="3" type="ORF">OIU85_010176</name>
</gene>
<dbReference type="Proteomes" id="UP001151529">
    <property type="component" value="Chromosome 15Z"/>
</dbReference>
<name>A0A9Q0SGW7_SALVM</name>
<keyword evidence="4" id="KW-1185">Reference proteome</keyword>
<accession>A0A9Q0SGW7</accession>
<protein>
    <submittedName>
        <fullName evidence="3">Uncharacterized protein</fullName>
    </submittedName>
</protein>
<comment type="caution">
    <text evidence="3">The sequence shown here is derived from an EMBL/GenBank/DDBJ whole genome shotgun (WGS) entry which is preliminary data.</text>
</comment>
<reference evidence="3" key="2">
    <citation type="journal article" date="2023" name="Int. J. Mol. Sci.">
        <title>De Novo Assembly and Annotation of 11 Diverse Shrub Willow (Salix) Genomes Reveals Novel Gene Organization in Sex-Linked Regions.</title>
        <authorList>
            <person name="Hyden B."/>
            <person name="Feng K."/>
            <person name="Yates T.B."/>
            <person name="Jawdy S."/>
            <person name="Cereghino C."/>
            <person name="Smart L.B."/>
            <person name="Muchero W."/>
        </authorList>
    </citation>
    <scope>NUCLEOTIDE SEQUENCE [LARGE SCALE GENOMIC DNA]</scope>
    <source>
        <tissue evidence="3">Shoot tip</tissue>
    </source>
</reference>
<feature type="coiled-coil region" evidence="1">
    <location>
        <begin position="4"/>
        <end position="56"/>
    </location>
</feature>
<evidence type="ECO:0000256" key="2">
    <source>
        <dbReference type="SAM" id="MobiDB-lite"/>
    </source>
</evidence>
<proteinExistence type="predicted"/>
<feature type="region of interest" description="Disordered" evidence="2">
    <location>
        <begin position="91"/>
        <end position="126"/>
    </location>
</feature>
<keyword evidence="1" id="KW-0175">Coiled coil</keyword>
<evidence type="ECO:0000256" key="1">
    <source>
        <dbReference type="SAM" id="Coils"/>
    </source>
</evidence>
<sequence>MPSSSEQTKEKSKLEEAMTQLANNTSRFMTEINTNLQNQAALIRNLEVQVAQLANMLMGRQQGNLPSTTKINPKEQCKAITLRSGKEMERIVGNKSASKKRGASGQTTSKHKKYPTFARINTTNNA</sequence>
<evidence type="ECO:0000313" key="3">
    <source>
        <dbReference type="EMBL" id="KAJ6676967.1"/>
    </source>
</evidence>
<evidence type="ECO:0000313" key="4">
    <source>
        <dbReference type="Proteomes" id="UP001151529"/>
    </source>
</evidence>
<dbReference type="AlphaFoldDB" id="A0A9Q0SGW7"/>
<dbReference type="EMBL" id="JAPFFL010000015">
    <property type="protein sequence ID" value="KAJ6676967.1"/>
    <property type="molecule type" value="Genomic_DNA"/>
</dbReference>